<feature type="chain" id="PRO_5037617675" evidence="8">
    <location>
        <begin position="25"/>
        <end position="576"/>
    </location>
</feature>
<proteinExistence type="predicted"/>
<dbReference type="GO" id="GO:0030234">
    <property type="term" value="F:enzyme regulator activity"/>
    <property type="evidence" value="ECO:0007669"/>
    <property type="project" value="TreeGrafter"/>
</dbReference>
<dbReference type="Pfam" id="PF04348">
    <property type="entry name" value="LppC"/>
    <property type="match status" value="3"/>
</dbReference>
<dbReference type="InterPro" id="IPR028082">
    <property type="entry name" value="Peripla_BP_I"/>
</dbReference>
<evidence type="ECO:0000256" key="3">
    <source>
        <dbReference type="ARBA" id="ARBA00022984"/>
    </source>
</evidence>
<dbReference type="AlphaFoldDB" id="A0A919KII8"/>
<keyword evidence="2" id="KW-0133">Cell shape</keyword>
<reference evidence="9" key="1">
    <citation type="journal article" date="2014" name="Int. J. Syst. Evol. Microbiol.">
        <title>Complete genome sequence of Corynebacterium casei LMG S-19264T (=DSM 44701T), isolated from a smear-ripened cheese.</title>
        <authorList>
            <consortium name="US DOE Joint Genome Institute (JGI-PGF)"/>
            <person name="Walter F."/>
            <person name="Albersmeier A."/>
            <person name="Kalinowski J."/>
            <person name="Ruckert C."/>
        </authorList>
    </citation>
    <scope>NUCLEOTIDE SEQUENCE</scope>
    <source>
        <strain evidence="9">JCM 13306</strain>
    </source>
</reference>
<comment type="caution">
    <text evidence="9">The sequence shown here is derived from an EMBL/GenBank/DDBJ whole genome shotgun (WGS) entry which is preliminary data.</text>
</comment>
<evidence type="ECO:0000256" key="7">
    <source>
        <dbReference type="ARBA" id="ARBA00023288"/>
    </source>
</evidence>
<dbReference type="GO" id="GO:0031241">
    <property type="term" value="C:periplasmic side of cell outer membrane"/>
    <property type="evidence" value="ECO:0007669"/>
    <property type="project" value="TreeGrafter"/>
</dbReference>
<name>A0A919KII8_9XANT</name>
<evidence type="ECO:0000313" key="9">
    <source>
        <dbReference type="EMBL" id="GHH55291.1"/>
    </source>
</evidence>
<protein>
    <submittedName>
        <fullName evidence="9">Penicillin-binding protein activator</fullName>
    </submittedName>
</protein>
<keyword evidence="10" id="KW-1185">Reference proteome</keyword>
<reference evidence="9" key="2">
    <citation type="submission" date="2020-09" db="EMBL/GenBank/DDBJ databases">
        <authorList>
            <person name="Sun Q."/>
            <person name="Ohkuma M."/>
        </authorList>
    </citation>
    <scope>NUCLEOTIDE SEQUENCE</scope>
    <source>
        <strain evidence="9">JCM 13306</strain>
    </source>
</reference>
<dbReference type="PANTHER" id="PTHR38038:SF1">
    <property type="entry name" value="PENICILLIN-BINDING PROTEIN ACTIVATOR LPOA"/>
    <property type="match status" value="1"/>
</dbReference>
<keyword evidence="1 8" id="KW-0732">Signal</keyword>
<dbReference type="CDD" id="cd06339">
    <property type="entry name" value="PBP1_YraM_LppC_lipoprotein-like"/>
    <property type="match status" value="1"/>
</dbReference>
<dbReference type="GO" id="GO:0008360">
    <property type="term" value="P:regulation of cell shape"/>
    <property type="evidence" value="ECO:0007669"/>
    <property type="project" value="UniProtKB-KW"/>
</dbReference>
<evidence type="ECO:0000256" key="8">
    <source>
        <dbReference type="SAM" id="SignalP"/>
    </source>
</evidence>
<keyword evidence="7" id="KW-0449">Lipoprotein</keyword>
<evidence type="ECO:0000256" key="4">
    <source>
        <dbReference type="ARBA" id="ARBA00023136"/>
    </source>
</evidence>
<keyword evidence="4" id="KW-0472">Membrane</keyword>
<dbReference type="SUPFAM" id="SSF53822">
    <property type="entry name" value="Periplasmic binding protein-like I"/>
    <property type="match status" value="1"/>
</dbReference>
<keyword evidence="6" id="KW-0998">Cell outer membrane</keyword>
<dbReference type="Gene3D" id="1.25.40.10">
    <property type="entry name" value="Tetratricopeptide repeat domain"/>
    <property type="match status" value="1"/>
</dbReference>
<dbReference type="PROSITE" id="PS51257">
    <property type="entry name" value="PROKAR_LIPOPROTEIN"/>
    <property type="match status" value="1"/>
</dbReference>
<dbReference type="InterPro" id="IPR007443">
    <property type="entry name" value="LpoA"/>
</dbReference>
<feature type="signal peptide" evidence="8">
    <location>
        <begin position="1"/>
        <end position="24"/>
    </location>
</feature>
<dbReference type="InterPro" id="IPR011990">
    <property type="entry name" value="TPR-like_helical_dom_sf"/>
</dbReference>
<keyword evidence="5" id="KW-0564">Palmitate</keyword>
<evidence type="ECO:0000256" key="1">
    <source>
        <dbReference type="ARBA" id="ARBA00022729"/>
    </source>
</evidence>
<evidence type="ECO:0000256" key="5">
    <source>
        <dbReference type="ARBA" id="ARBA00023139"/>
    </source>
</evidence>
<evidence type="ECO:0000313" key="10">
    <source>
        <dbReference type="Proteomes" id="UP000623958"/>
    </source>
</evidence>
<dbReference type="Proteomes" id="UP000623958">
    <property type="component" value="Unassembled WGS sequence"/>
</dbReference>
<evidence type="ECO:0000256" key="6">
    <source>
        <dbReference type="ARBA" id="ARBA00023237"/>
    </source>
</evidence>
<gene>
    <name evidence="9" type="ORF">GCM10009090_23330</name>
</gene>
<dbReference type="GO" id="GO:0009252">
    <property type="term" value="P:peptidoglycan biosynthetic process"/>
    <property type="evidence" value="ECO:0007669"/>
    <property type="project" value="UniProtKB-KW"/>
</dbReference>
<sequence>MNQRFARISALSLVVLLAAGCATGSLTQTNTPEQSAALALLAQGKPRDAAQQLEAQAATASGAQRSRLLADAAFAWHEAKDDARARSLIPQVNPRHLGGETRARFGLLNAELAIADKQPAQALAALGESSQGLPQDLQARWHLARAQGREATGDAFGAAGDRASADIALSGAARSDNQRAIARLLASLDDATLASRTAALAAGDPLYNFAGRALISRGLPLPRPFDRDAQWGLDTSKRPPADRDGYRPPVKLAVLLPLTGNLATAAAPVRDGLLAGYYAEHRRRPEIDFFDTAGTAAGAKAAYDRAVDAGADFVVGPLGRDEVSALFARQELKVPVLALNRPADGKAPPPGSAGFSLAPEDDGIIAAEYLLARERRNVLVIGSSDDNGRRAVDAFRQRFTERGGQVAGVISVAEAPGDIGAQLRNHGTADAVFLAVRGNTARALAPQLALAGFAGKSRVGTSQLMLGTGKAEDDVSLDGIVFPTEAWSARGVAGLPSASSTANLLPTARGPASRLFAFGYDAWTITAYLEKLATGTGGGLAGATGTLHLDGFGNVMRTPAWSTFQSGVPTPVSSDR</sequence>
<evidence type="ECO:0000256" key="2">
    <source>
        <dbReference type="ARBA" id="ARBA00022960"/>
    </source>
</evidence>
<organism evidence="9 10">
    <name type="scientific">Xanthomonas boreopolis</name>
    <dbReference type="NCBI Taxonomy" id="86183"/>
    <lineage>
        <taxon>Bacteria</taxon>
        <taxon>Pseudomonadati</taxon>
        <taxon>Pseudomonadota</taxon>
        <taxon>Gammaproteobacteria</taxon>
        <taxon>Lysobacterales</taxon>
        <taxon>Lysobacteraceae</taxon>
        <taxon>Xanthomonas</taxon>
    </lineage>
</organism>
<dbReference type="Gene3D" id="3.40.50.2300">
    <property type="match status" value="2"/>
</dbReference>
<dbReference type="EMBL" id="BNBA01000017">
    <property type="protein sequence ID" value="GHH55291.1"/>
    <property type="molecule type" value="Genomic_DNA"/>
</dbReference>
<keyword evidence="3" id="KW-0573">Peptidoglycan synthesis</keyword>
<dbReference type="RefSeq" id="WP_434029434.1">
    <property type="nucleotide sequence ID" value="NZ_BNBA01000017.1"/>
</dbReference>
<accession>A0A919KII8</accession>
<dbReference type="PANTHER" id="PTHR38038">
    <property type="entry name" value="PENICILLIN-BINDING PROTEIN ACTIVATOR LPOA"/>
    <property type="match status" value="1"/>
</dbReference>